<dbReference type="Gene3D" id="2.40.10.10">
    <property type="entry name" value="Trypsin-like serine proteases"/>
    <property type="match status" value="2"/>
</dbReference>
<evidence type="ECO:0000256" key="2">
    <source>
        <dbReference type="ARBA" id="ARBA00023157"/>
    </source>
</evidence>
<organism evidence="5 6">
    <name type="scientific">Bathymodiolus thermophilus thioautotrophic gill symbiont</name>
    <dbReference type="NCBI Taxonomy" id="2360"/>
    <lineage>
        <taxon>Bacteria</taxon>
        <taxon>Pseudomonadati</taxon>
        <taxon>Pseudomonadota</taxon>
        <taxon>Gammaproteobacteria</taxon>
        <taxon>sulfur-oxidizing symbionts</taxon>
    </lineage>
</organism>
<comment type="similarity">
    <text evidence="1">Belongs to the peptidase S1 family.</text>
</comment>
<dbReference type="SMART" id="SM00020">
    <property type="entry name" value="Tryp_SPc"/>
    <property type="match status" value="1"/>
</dbReference>
<gene>
    <name evidence="5" type="ORF">AZO1586I_394</name>
</gene>
<dbReference type="PANTHER" id="PTHR24276:SF98">
    <property type="entry name" value="FI18310P1-RELATED"/>
    <property type="match status" value="1"/>
</dbReference>
<evidence type="ECO:0000256" key="1">
    <source>
        <dbReference type="ARBA" id="ARBA00007664"/>
    </source>
</evidence>
<protein>
    <recommendedName>
        <fullName evidence="4">Peptidase S1 domain-containing protein</fullName>
    </recommendedName>
</protein>
<feature type="transmembrane region" description="Helical" evidence="3">
    <location>
        <begin position="25"/>
        <end position="46"/>
    </location>
</feature>
<dbReference type="Proteomes" id="UP000626656">
    <property type="component" value="Unassembled WGS sequence"/>
</dbReference>
<dbReference type="SUPFAM" id="SSF50494">
    <property type="entry name" value="Trypsin-like serine proteases"/>
    <property type="match status" value="1"/>
</dbReference>
<dbReference type="InterPro" id="IPR009003">
    <property type="entry name" value="Peptidase_S1_PA"/>
</dbReference>
<dbReference type="InterPro" id="IPR050430">
    <property type="entry name" value="Peptidase_S1"/>
</dbReference>
<dbReference type="InterPro" id="IPR001254">
    <property type="entry name" value="Trypsin_dom"/>
</dbReference>
<keyword evidence="2" id="KW-1015">Disulfide bond</keyword>
<keyword evidence="3" id="KW-0812">Transmembrane</keyword>
<dbReference type="Pfam" id="PF00089">
    <property type="entry name" value="Trypsin"/>
    <property type="match status" value="2"/>
</dbReference>
<reference evidence="5 6" key="1">
    <citation type="submission" date="2020-05" db="EMBL/GenBank/DDBJ databases">
        <authorList>
            <person name="Petersen J."/>
            <person name="Sayavedra L."/>
        </authorList>
    </citation>
    <scope>NUCLEOTIDE SEQUENCE [LARGE SCALE GENOMIC DNA]</scope>
    <source>
        <strain evidence="5">B azoricus SOX ET2 1586I</strain>
    </source>
</reference>
<evidence type="ECO:0000259" key="4">
    <source>
        <dbReference type="PROSITE" id="PS50240"/>
    </source>
</evidence>
<keyword evidence="3" id="KW-1133">Transmembrane helix</keyword>
<accession>A0ABM8M678</accession>
<proteinExistence type="inferred from homology"/>
<dbReference type="InterPro" id="IPR001314">
    <property type="entry name" value="Peptidase_S1A"/>
</dbReference>
<keyword evidence="6" id="KW-1185">Reference proteome</keyword>
<dbReference type="EMBL" id="CAHJWF010000104">
    <property type="protein sequence ID" value="CAB5498819.1"/>
    <property type="molecule type" value="Genomic_DNA"/>
</dbReference>
<keyword evidence="3" id="KW-0472">Membrane</keyword>
<feature type="domain" description="Peptidase S1" evidence="4">
    <location>
        <begin position="45"/>
        <end position="320"/>
    </location>
</feature>
<evidence type="ECO:0000256" key="3">
    <source>
        <dbReference type="SAM" id="Phobius"/>
    </source>
</evidence>
<dbReference type="PANTHER" id="PTHR24276">
    <property type="entry name" value="POLYSERASE-RELATED"/>
    <property type="match status" value="1"/>
</dbReference>
<sequence>MVLVWFGLVFKGRLSSPYKLRSNAFMNRIYFLFFYFFYSSVGFAVYEGKVINTKESSFVGQIIMEDINMSCSAILIRDNLVLTAMHCVHKLMKDQKIHKMGRRVGVGGERREAFRYVFLNGREDDQYLPQKTLKITFRLACDDNDKLLEHTFRVAPRVVFTPYFEYNKHEVKVDFVILQIEDTTKNVSRCYKPEPIELANKLPKELPKESYIIGWGWKSESDTTFDKREGYNIGEIIVNESDPVHLLFSGAHPSCSGDSGGPMFFANDKSKLIGIMSGIEHFNKPNPEAGGICYPLLKEGEKNRVILVPTFERWIDEMKIILPNP</sequence>
<dbReference type="PRINTS" id="PR00722">
    <property type="entry name" value="CHYMOTRYPSIN"/>
</dbReference>
<name>A0ABM8M678_9GAMM</name>
<dbReference type="InterPro" id="IPR043504">
    <property type="entry name" value="Peptidase_S1_PA_chymotrypsin"/>
</dbReference>
<evidence type="ECO:0000313" key="6">
    <source>
        <dbReference type="Proteomes" id="UP000626656"/>
    </source>
</evidence>
<evidence type="ECO:0000313" key="5">
    <source>
        <dbReference type="EMBL" id="CAB5498819.1"/>
    </source>
</evidence>
<comment type="caution">
    <text evidence="5">The sequence shown here is derived from an EMBL/GenBank/DDBJ whole genome shotgun (WGS) entry which is preliminary data.</text>
</comment>
<dbReference type="PROSITE" id="PS50240">
    <property type="entry name" value="TRYPSIN_DOM"/>
    <property type="match status" value="1"/>
</dbReference>